<dbReference type="EMBL" id="JAEPQZ010000012">
    <property type="protein sequence ID" value="KAG2174931.1"/>
    <property type="molecule type" value="Genomic_DNA"/>
</dbReference>
<reference evidence="1" key="1">
    <citation type="submission" date="2020-12" db="EMBL/GenBank/DDBJ databases">
        <title>Metabolic potential, ecology and presence of endohyphal bacteria is reflected in genomic diversity of Mucoromycotina.</title>
        <authorList>
            <person name="Muszewska A."/>
            <person name="Okrasinska A."/>
            <person name="Steczkiewicz K."/>
            <person name="Drgas O."/>
            <person name="Orlowska M."/>
            <person name="Perlinska-Lenart U."/>
            <person name="Aleksandrzak-Piekarczyk T."/>
            <person name="Szatraj K."/>
            <person name="Zielenkiewicz U."/>
            <person name="Pilsyk S."/>
            <person name="Malc E."/>
            <person name="Mieczkowski P."/>
            <person name="Kruszewska J.S."/>
            <person name="Biernat P."/>
            <person name="Pawlowska J."/>
        </authorList>
    </citation>
    <scope>NUCLEOTIDE SEQUENCE</scope>
    <source>
        <strain evidence="1">WA0000067209</strain>
    </source>
</reference>
<organism evidence="1 2">
    <name type="scientific">Mortierella isabellina</name>
    <name type="common">Filamentous fungus</name>
    <name type="synonym">Umbelopsis isabellina</name>
    <dbReference type="NCBI Taxonomy" id="91625"/>
    <lineage>
        <taxon>Eukaryota</taxon>
        <taxon>Fungi</taxon>
        <taxon>Fungi incertae sedis</taxon>
        <taxon>Mucoromycota</taxon>
        <taxon>Mucoromycotina</taxon>
        <taxon>Umbelopsidomycetes</taxon>
        <taxon>Umbelopsidales</taxon>
        <taxon>Umbelopsidaceae</taxon>
        <taxon>Umbelopsis</taxon>
    </lineage>
</organism>
<sequence length="69" mass="8093">MVAGHWHYQLGSAWIPLGKTSSRMLDQLYEDRSNGFVTMSPFGRHPVYVDMKSMWIWQGSQCFRISNRI</sequence>
<evidence type="ECO:0000313" key="2">
    <source>
        <dbReference type="Proteomes" id="UP000654370"/>
    </source>
</evidence>
<name>A0A8H7PKK7_MORIS</name>
<gene>
    <name evidence="1" type="ORF">INT43_005993</name>
</gene>
<evidence type="ECO:0000313" key="1">
    <source>
        <dbReference type="EMBL" id="KAG2174931.1"/>
    </source>
</evidence>
<comment type="caution">
    <text evidence="1">The sequence shown here is derived from an EMBL/GenBank/DDBJ whole genome shotgun (WGS) entry which is preliminary data.</text>
</comment>
<accession>A0A8H7PKK7</accession>
<dbReference type="AlphaFoldDB" id="A0A8H7PKK7"/>
<dbReference type="Proteomes" id="UP000654370">
    <property type="component" value="Unassembled WGS sequence"/>
</dbReference>
<proteinExistence type="predicted"/>
<keyword evidence="2" id="KW-1185">Reference proteome</keyword>
<protein>
    <submittedName>
        <fullName evidence="1">Uncharacterized protein</fullName>
    </submittedName>
</protein>